<protein>
    <submittedName>
        <fullName evidence="1">Uncharacterized protein</fullName>
    </submittedName>
</protein>
<evidence type="ECO:0000313" key="2">
    <source>
        <dbReference type="Proteomes" id="UP001732700"/>
    </source>
</evidence>
<sequence>MLYFSIFPEDHIIEKDNLIRRWIGEGFIHKQAGVRTLHESAELCFNELINRSLIQPSEIDWEEFGGSSEVKSCRVHDTVLDFIVSKAVEENFVTVIDAPGFVNPDPLNKVRRLSLQNMGEIPPDLDVSHSRSLHVFGRNAKIPSLSEFRLLRVLDFDECGQLKDDGLAGIGNLLHLKYLRFRHAHSRHSVTKLPEELARLQHLEIDIMQDCEKGEVMMIPEIVQKQLVCYVTVIAEEYTALKDEIAGIQGLRVLENVDVELGIHFQKKYIVGDNWVEKQEKAVLSVWKLGHASLESLYIHVDKADPDPIMEEDWFPCPPCGIRKLSIQGESLTAVPKWMKSLVKLENLSLVLSGIGKEGMEILGSLPSLSYLSIDWWDWEEEEEEEEEKEEKEEKEKGSEMEPAIRRAMEAHPNRINNQAKATVKSQDKSRHPTELLVASTDWYRYNISISKTQIRIAYNILYLKC</sequence>
<name>A0ACD5ZTN1_AVESA</name>
<keyword evidence="2" id="KW-1185">Reference proteome</keyword>
<reference evidence="1" key="2">
    <citation type="submission" date="2025-09" db="UniProtKB">
        <authorList>
            <consortium name="EnsemblPlants"/>
        </authorList>
    </citation>
    <scope>IDENTIFICATION</scope>
</reference>
<dbReference type="EnsemblPlants" id="AVESA.00010b.r2.7CG0659350.1">
    <property type="protein sequence ID" value="AVESA.00010b.r2.7CG0659350.1.CDS"/>
    <property type="gene ID" value="AVESA.00010b.r2.7CG0659350"/>
</dbReference>
<reference evidence="1" key="1">
    <citation type="submission" date="2021-05" db="EMBL/GenBank/DDBJ databases">
        <authorList>
            <person name="Scholz U."/>
            <person name="Mascher M."/>
            <person name="Fiebig A."/>
        </authorList>
    </citation>
    <scope>NUCLEOTIDE SEQUENCE [LARGE SCALE GENOMIC DNA]</scope>
</reference>
<organism evidence="1 2">
    <name type="scientific">Avena sativa</name>
    <name type="common">Oat</name>
    <dbReference type="NCBI Taxonomy" id="4498"/>
    <lineage>
        <taxon>Eukaryota</taxon>
        <taxon>Viridiplantae</taxon>
        <taxon>Streptophyta</taxon>
        <taxon>Embryophyta</taxon>
        <taxon>Tracheophyta</taxon>
        <taxon>Spermatophyta</taxon>
        <taxon>Magnoliopsida</taxon>
        <taxon>Liliopsida</taxon>
        <taxon>Poales</taxon>
        <taxon>Poaceae</taxon>
        <taxon>BOP clade</taxon>
        <taxon>Pooideae</taxon>
        <taxon>Poodae</taxon>
        <taxon>Poeae</taxon>
        <taxon>Poeae Chloroplast Group 1 (Aveneae type)</taxon>
        <taxon>Aveninae</taxon>
        <taxon>Avena</taxon>
    </lineage>
</organism>
<accession>A0ACD5ZTN1</accession>
<evidence type="ECO:0000313" key="1">
    <source>
        <dbReference type="EnsemblPlants" id="AVESA.00010b.r2.7CG0659350.1.CDS"/>
    </source>
</evidence>
<proteinExistence type="predicted"/>
<dbReference type="Proteomes" id="UP001732700">
    <property type="component" value="Chromosome 7C"/>
</dbReference>